<dbReference type="PANTHER" id="PTHR47861:SF3">
    <property type="entry name" value="FKBP-TYPE PEPTIDYL-PROLYL CIS-TRANS ISOMERASE SLYD"/>
    <property type="match status" value="1"/>
</dbReference>
<keyword evidence="4" id="KW-0963">Cytoplasm</keyword>
<dbReference type="InterPro" id="IPR001179">
    <property type="entry name" value="PPIase_FKBP_dom"/>
</dbReference>
<dbReference type="PANTHER" id="PTHR47861">
    <property type="entry name" value="FKBP-TYPE PEPTIDYL-PROLYL CIS-TRANS ISOMERASE SLYD"/>
    <property type="match status" value="1"/>
</dbReference>
<dbReference type="PROSITE" id="PS50059">
    <property type="entry name" value="FKBP_PPIASE"/>
    <property type="match status" value="1"/>
</dbReference>
<gene>
    <name evidence="12" type="primary">G1_34</name>
</gene>
<dbReference type="SUPFAM" id="SSF54534">
    <property type="entry name" value="FKBP-like"/>
    <property type="match status" value="1"/>
</dbReference>
<evidence type="ECO:0000256" key="8">
    <source>
        <dbReference type="ARBA" id="ARBA00037071"/>
    </source>
</evidence>
<dbReference type="GO" id="GO:0003755">
    <property type="term" value="F:peptidyl-prolyl cis-trans isomerase activity"/>
    <property type="evidence" value="ECO:0007669"/>
    <property type="project" value="UniProtKB-UniRule"/>
</dbReference>
<evidence type="ECO:0000256" key="3">
    <source>
        <dbReference type="ARBA" id="ARBA00006577"/>
    </source>
</evidence>
<dbReference type="EC" id="5.2.1.8" evidence="10"/>
<keyword evidence="5 9" id="KW-0697">Rotamase</keyword>
<comment type="catalytic activity">
    <reaction evidence="1 9 10">
        <text>[protein]-peptidylproline (omega=180) = [protein]-peptidylproline (omega=0)</text>
        <dbReference type="Rhea" id="RHEA:16237"/>
        <dbReference type="Rhea" id="RHEA-COMP:10747"/>
        <dbReference type="Rhea" id="RHEA-COMP:10748"/>
        <dbReference type="ChEBI" id="CHEBI:83833"/>
        <dbReference type="ChEBI" id="CHEBI:83834"/>
        <dbReference type="EC" id="5.2.1.8"/>
    </reaction>
</comment>
<comment type="similarity">
    <text evidence="3 10">Belongs to the FKBP-type PPIase family.</text>
</comment>
<comment type="function">
    <text evidence="8">Also involved in hydrogenase metallocenter assembly, probably by participating in the nickel insertion step. This function in hydrogenase biosynthesis requires chaperone activity and the presence of the metal-binding domain, but not PPIase activity.</text>
</comment>
<evidence type="ECO:0000256" key="2">
    <source>
        <dbReference type="ARBA" id="ARBA00004496"/>
    </source>
</evidence>
<dbReference type="InterPro" id="IPR046357">
    <property type="entry name" value="PPIase_dom_sf"/>
</dbReference>
<evidence type="ECO:0000256" key="9">
    <source>
        <dbReference type="PROSITE-ProRule" id="PRU00277"/>
    </source>
</evidence>
<proteinExistence type="inferred from homology"/>
<sequence>MNIQDEKVVSLTYTLLVDGEVKDQANEENPLEFIFGLGYLLPKFEEYIKGKQVGDTFEFTLNAKEGYGEYDAQAVVELPKHIFEVDGKIQDQLLFVGNVIPMMNQAGGVIPGKVVEVGSDTVKMDFNHELAGKDLHFTGKVVGVRDATEKELTEGLHGERACSHDCSSCKGGCGE</sequence>
<accession>A0A173DXN7</accession>
<dbReference type="GO" id="GO:0005737">
    <property type="term" value="C:cytoplasm"/>
    <property type="evidence" value="ECO:0007669"/>
    <property type="project" value="UniProtKB-SubCell"/>
</dbReference>
<keyword evidence="7 9" id="KW-0413">Isomerase</keyword>
<evidence type="ECO:0000256" key="6">
    <source>
        <dbReference type="ARBA" id="ARBA00023186"/>
    </source>
</evidence>
<dbReference type="AlphaFoldDB" id="A0A173DXN7"/>
<dbReference type="GO" id="GO:0042026">
    <property type="term" value="P:protein refolding"/>
    <property type="evidence" value="ECO:0007669"/>
    <property type="project" value="UniProtKB-ARBA"/>
</dbReference>
<evidence type="ECO:0000313" key="12">
    <source>
        <dbReference type="EMBL" id="ANG65676.1"/>
    </source>
</evidence>
<feature type="domain" description="PPIase FKBP-type" evidence="11">
    <location>
        <begin position="6"/>
        <end position="81"/>
    </location>
</feature>
<evidence type="ECO:0000256" key="7">
    <source>
        <dbReference type="ARBA" id="ARBA00023235"/>
    </source>
</evidence>
<dbReference type="Pfam" id="PF00254">
    <property type="entry name" value="FKBP_C"/>
    <property type="match status" value="1"/>
</dbReference>
<evidence type="ECO:0000256" key="5">
    <source>
        <dbReference type="ARBA" id="ARBA00023110"/>
    </source>
</evidence>
<keyword evidence="6" id="KW-0143">Chaperone</keyword>
<name>A0A173DXN7_9BACT</name>
<comment type="subcellular location">
    <subcellularLocation>
        <location evidence="2">Cytoplasm</location>
    </subcellularLocation>
</comment>
<evidence type="ECO:0000256" key="1">
    <source>
        <dbReference type="ARBA" id="ARBA00000971"/>
    </source>
</evidence>
<evidence type="ECO:0000256" key="4">
    <source>
        <dbReference type="ARBA" id="ARBA00022490"/>
    </source>
</evidence>
<organism evidence="12">
    <name type="scientific">uncultured bacterium G1</name>
    <dbReference type="NCBI Taxonomy" id="1821258"/>
    <lineage>
        <taxon>Bacteria</taxon>
        <taxon>environmental samples</taxon>
    </lineage>
</organism>
<dbReference type="EMBL" id="KU952095">
    <property type="protein sequence ID" value="ANG65676.1"/>
    <property type="molecule type" value="Genomic_DNA"/>
</dbReference>
<reference evidence="12" key="1">
    <citation type="submission" date="2016-03" db="EMBL/GenBank/DDBJ databases">
        <title>Improved glycerol to ethanol conversion by E. coli using a metagenomic fragment isolated from an anaerobic reactor.</title>
        <authorList>
            <person name="Loaces I."/>
            <person name="Rodriguez C."/>
            <person name="Amarelle V."/>
            <person name="Fabiano E."/>
            <person name="Noya F."/>
        </authorList>
    </citation>
    <scope>NUCLEOTIDE SEQUENCE</scope>
</reference>
<evidence type="ECO:0000256" key="10">
    <source>
        <dbReference type="RuleBase" id="RU003915"/>
    </source>
</evidence>
<protein>
    <recommendedName>
        <fullName evidence="10">Peptidyl-prolyl cis-trans isomerase</fullName>
        <ecNumber evidence="10">5.2.1.8</ecNumber>
    </recommendedName>
</protein>
<evidence type="ECO:0000259" key="11">
    <source>
        <dbReference type="PROSITE" id="PS50059"/>
    </source>
</evidence>
<dbReference type="Gene3D" id="3.10.50.40">
    <property type="match status" value="1"/>
</dbReference>